<reference evidence="6 7" key="1">
    <citation type="journal article" date="2013" name="PLoS Genet.">
        <title>The genome and development-dependent transcriptomes of Pyronema confluens: a window into fungal evolution.</title>
        <authorList>
            <person name="Traeger S."/>
            <person name="Altegoer F."/>
            <person name="Freitag M."/>
            <person name="Gabaldon T."/>
            <person name="Kempken F."/>
            <person name="Kumar A."/>
            <person name="Marcet-Houben M."/>
            <person name="Poggeler S."/>
            <person name="Stajich J.E."/>
            <person name="Nowrousian M."/>
        </authorList>
    </citation>
    <scope>NUCLEOTIDE SEQUENCE [LARGE SCALE GENOMIC DNA]</scope>
    <source>
        <strain evidence="7">CBS 100304</strain>
        <tissue evidence="6">Vegetative mycelium</tissue>
    </source>
</reference>
<proteinExistence type="predicted"/>
<gene>
    <name evidence="6" type="ORF">PCON_08329</name>
</gene>
<dbReference type="eggNOG" id="ENOG502S35K">
    <property type="taxonomic scope" value="Eukaryota"/>
</dbReference>
<dbReference type="InterPro" id="IPR024047">
    <property type="entry name" value="MM3350-like_sf"/>
</dbReference>
<name>U4LFA5_PYROM</name>
<accession>U4LFA5</accession>
<dbReference type="SUPFAM" id="SSF159941">
    <property type="entry name" value="MM3350-like"/>
    <property type="match status" value="1"/>
</dbReference>
<dbReference type="Proteomes" id="UP000018144">
    <property type="component" value="Unassembled WGS sequence"/>
</dbReference>
<evidence type="ECO:0000256" key="4">
    <source>
        <dbReference type="PROSITE-ProRule" id="PRU00134"/>
    </source>
</evidence>
<keyword evidence="3" id="KW-0862">Zinc</keyword>
<dbReference type="GO" id="GO:0008270">
    <property type="term" value="F:zinc ion binding"/>
    <property type="evidence" value="ECO:0007669"/>
    <property type="project" value="UniProtKB-KW"/>
</dbReference>
<dbReference type="STRING" id="1076935.U4LFA5"/>
<organism evidence="6 7">
    <name type="scientific">Pyronema omphalodes (strain CBS 100304)</name>
    <name type="common">Pyronema confluens</name>
    <dbReference type="NCBI Taxonomy" id="1076935"/>
    <lineage>
        <taxon>Eukaryota</taxon>
        <taxon>Fungi</taxon>
        <taxon>Dikarya</taxon>
        <taxon>Ascomycota</taxon>
        <taxon>Pezizomycotina</taxon>
        <taxon>Pezizomycetes</taxon>
        <taxon>Pezizales</taxon>
        <taxon>Pyronemataceae</taxon>
        <taxon>Pyronema</taxon>
    </lineage>
</organism>
<dbReference type="GO" id="GO:0032259">
    <property type="term" value="P:methylation"/>
    <property type="evidence" value="ECO:0007669"/>
    <property type="project" value="UniProtKB-KW"/>
</dbReference>
<keyword evidence="1" id="KW-0479">Metal-binding</keyword>
<dbReference type="InterPro" id="IPR012912">
    <property type="entry name" value="Plasmid_pRiA4b_Orf3-like"/>
</dbReference>
<dbReference type="SUPFAM" id="SSF144232">
    <property type="entry name" value="HIT/MYND zinc finger-like"/>
    <property type="match status" value="1"/>
</dbReference>
<dbReference type="Gene3D" id="3.10.290.30">
    <property type="entry name" value="MM3350-like"/>
    <property type="match status" value="1"/>
</dbReference>
<dbReference type="GO" id="GO:0008168">
    <property type="term" value="F:methyltransferase activity"/>
    <property type="evidence" value="ECO:0007669"/>
    <property type="project" value="UniProtKB-KW"/>
</dbReference>
<evidence type="ECO:0000313" key="6">
    <source>
        <dbReference type="EMBL" id="CCX30227.1"/>
    </source>
</evidence>
<evidence type="ECO:0000256" key="3">
    <source>
        <dbReference type="ARBA" id="ARBA00022833"/>
    </source>
</evidence>
<dbReference type="Pfam" id="PF07929">
    <property type="entry name" value="PRiA4_ORF3"/>
    <property type="match status" value="1"/>
</dbReference>
<dbReference type="Gene3D" id="6.10.140.2220">
    <property type="match status" value="1"/>
</dbReference>
<dbReference type="EMBL" id="HF935428">
    <property type="protein sequence ID" value="CCX30227.1"/>
    <property type="molecule type" value="Genomic_DNA"/>
</dbReference>
<sequence>MATEQAKQAKAPCNHPKLGPIWVNVHSEDDISKLPSRILKSTDRPRVAVTREYLIILARFLDPDEHVPKTLYDRKDCPEAQFIKLLRARKDAGLKKRGEGDRAKRDYILKFGMHDINDDNNEDLIWRRIKVSGGMKLSVFQDKILNSFIDIMHMPFNGFSFLDDKKYTIANVLPEVGAVLGCTYDLGDKFAHNITVEEILPTDQYSGKTEILAGRWLCPSEDSKGNHIMQELVDDHYAGEEIDPTGFANSMNYRNDMKNWSTWKFDPEEFDIDEARQRLQFALRSKRSVNSSAKSFMSNLTFGLPGQNPFSRLQETVATTPDPVEFAICKGCGKPDDLMRCSRCKGSWYYGKECQKEQWKKHRRAGCAEPKL</sequence>
<protein>
    <submittedName>
        <fullName evidence="6">Similar to Histone-lysine N-methyltransferase ASHR1 acc. no. Q7XJS0</fullName>
    </submittedName>
</protein>
<keyword evidence="6" id="KW-0489">Methyltransferase</keyword>
<keyword evidence="6" id="KW-0808">Transferase</keyword>
<evidence type="ECO:0000259" key="5">
    <source>
        <dbReference type="PROSITE" id="PS50865"/>
    </source>
</evidence>
<dbReference type="OrthoDB" id="432970at2759"/>
<evidence type="ECO:0000256" key="2">
    <source>
        <dbReference type="ARBA" id="ARBA00022771"/>
    </source>
</evidence>
<keyword evidence="7" id="KW-1185">Reference proteome</keyword>
<dbReference type="PROSITE" id="PS50865">
    <property type="entry name" value="ZF_MYND_2"/>
    <property type="match status" value="1"/>
</dbReference>
<dbReference type="Pfam" id="PF01753">
    <property type="entry name" value="zf-MYND"/>
    <property type="match status" value="1"/>
</dbReference>
<evidence type="ECO:0000313" key="7">
    <source>
        <dbReference type="Proteomes" id="UP000018144"/>
    </source>
</evidence>
<feature type="domain" description="MYND-type" evidence="5">
    <location>
        <begin position="329"/>
        <end position="367"/>
    </location>
</feature>
<dbReference type="InterPro" id="IPR002893">
    <property type="entry name" value="Znf_MYND"/>
</dbReference>
<dbReference type="AlphaFoldDB" id="U4LFA5"/>
<keyword evidence="2 4" id="KW-0863">Zinc-finger</keyword>
<evidence type="ECO:0000256" key="1">
    <source>
        <dbReference type="ARBA" id="ARBA00022723"/>
    </source>
</evidence>